<comment type="caution">
    <text evidence="1">The sequence shown here is derived from an EMBL/GenBank/DDBJ whole genome shotgun (WGS) entry which is preliminary data.</text>
</comment>
<dbReference type="EMBL" id="PQXO01000414">
    <property type="protein sequence ID" value="TGO85262.1"/>
    <property type="molecule type" value="Genomic_DNA"/>
</dbReference>
<dbReference type="Proteomes" id="UP000297280">
    <property type="component" value="Unassembled WGS sequence"/>
</dbReference>
<keyword evidence="2" id="KW-1185">Reference proteome</keyword>
<organism evidence="1 2">
    <name type="scientific">Botrytis porri</name>
    <dbReference type="NCBI Taxonomy" id="87229"/>
    <lineage>
        <taxon>Eukaryota</taxon>
        <taxon>Fungi</taxon>
        <taxon>Dikarya</taxon>
        <taxon>Ascomycota</taxon>
        <taxon>Pezizomycotina</taxon>
        <taxon>Leotiomycetes</taxon>
        <taxon>Helotiales</taxon>
        <taxon>Sclerotiniaceae</taxon>
        <taxon>Botrytis</taxon>
    </lineage>
</organism>
<protein>
    <submittedName>
        <fullName evidence="1">Uncharacterized protein</fullName>
    </submittedName>
</protein>
<dbReference type="AlphaFoldDB" id="A0A4Z1KLV2"/>
<evidence type="ECO:0000313" key="1">
    <source>
        <dbReference type="EMBL" id="TGO85262.1"/>
    </source>
</evidence>
<gene>
    <name evidence="1" type="ORF">BPOR_0415g00090</name>
</gene>
<reference evidence="1 2" key="1">
    <citation type="submission" date="2017-12" db="EMBL/GenBank/DDBJ databases">
        <title>Comparative genomics of Botrytis spp.</title>
        <authorList>
            <person name="Valero-Jimenez C.A."/>
            <person name="Tapia P."/>
            <person name="Veloso J."/>
            <person name="Silva-Moreno E."/>
            <person name="Staats M."/>
            <person name="Valdes J.H."/>
            <person name="Van Kan J.A.L."/>
        </authorList>
    </citation>
    <scope>NUCLEOTIDE SEQUENCE [LARGE SCALE GENOMIC DNA]</scope>
    <source>
        <strain evidence="1 2">MUCL3349</strain>
    </source>
</reference>
<evidence type="ECO:0000313" key="2">
    <source>
        <dbReference type="Proteomes" id="UP000297280"/>
    </source>
</evidence>
<accession>A0A4Z1KLV2</accession>
<sequence>MHQRLVKPQHKKSSSNTLFLGWDYSYTEVTQKLQVNYRNELTMQEVSMPNTENTTCRDRSNKFIDIGERRQKGITKGATESAA</sequence>
<proteinExistence type="predicted"/>
<name>A0A4Z1KLV2_9HELO</name>